<reference evidence="9" key="1">
    <citation type="submission" date="2020-04" db="EMBL/GenBank/DDBJ databases">
        <title>Genome Assembly and Annotation of Botryosphaeria dothidea sdau 11-99, a Latent Pathogen of Apple Fruit Ring Rot in China.</title>
        <authorList>
            <person name="Yu C."/>
            <person name="Diao Y."/>
            <person name="Lu Q."/>
            <person name="Zhao J."/>
            <person name="Cui S."/>
            <person name="Peng C."/>
            <person name="He B."/>
            <person name="Liu H."/>
        </authorList>
    </citation>
    <scope>NUCLEOTIDE SEQUENCE [LARGE SCALE GENOMIC DNA]</scope>
    <source>
        <strain evidence="9">Sdau11-99</strain>
    </source>
</reference>
<evidence type="ECO:0000256" key="6">
    <source>
        <dbReference type="SAM" id="MobiDB-lite"/>
    </source>
</evidence>
<comment type="similarity">
    <text evidence="5">Belongs to the SAT4 family.</text>
</comment>
<proteinExistence type="inferred from homology"/>
<evidence type="ECO:0000256" key="5">
    <source>
        <dbReference type="ARBA" id="ARBA00038359"/>
    </source>
</evidence>
<name>A0A8H4N7L3_9PEZI</name>
<dbReference type="AlphaFoldDB" id="A0A8H4N7L3"/>
<dbReference type="EMBL" id="WWBZ02000007">
    <property type="protein sequence ID" value="KAF4312070.1"/>
    <property type="molecule type" value="Genomic_DNA"/>
</dbReference>
<dbReference type="OrthoDB" id="4074350at2759"/>
<feature type="region of interest" description="Disordered" evidence="6">
    <location>
        <begin position="979"/>
        <end position="1046"/>
    </location>
</feature>
<dbReference type="PANTHER" id="PTHR33048:SF93">
    <property type="entry name" value="INTEGRAL MEMBRANE PROTEIN"/>
    <property type="match status" value="1"/>
</dbReference>
<keyword evidence="2 7" id="KW-0812">Transmembrane</keyword>
<dbReference type="InterPro" id="IPR049326">
    <property type="entry name" value="Rhodopsin_dom_fungi"/>
</dbReference>
<keyword evidence="4 7" id="KW-0472">Membrane</keyword>
<evidence type="ECO:0000256" key="4">
    <source>
        <dbReference type="ARBA" id="ARBA00023136"/>
    </source>
</evidence>
<protein>
    <submittedName>
        <fullName evidence="9">Aspartic-type endopeptidase</fullName>
    </submittedName>
</protein>
<evidence type="ECO:0000256" key="2">
    <source>
        <dbReference type="ARBA" id="ARBA00022692"/>
    </source>
</evidence>
<dbReference type="Gene3D" id="2.40.70.10">
    <property type="entry name" value="Acid Proteases"/>
    <property type="match status" value="1"/>
</dbReference>
<feature type="transmembrane region" description="Helical" evidence="7">
    <location>
        <begin position="952"/>
        <end position="974"/>
    </location>
</feature>
<feature type="transmembrane region" description="Helical" evidence="7">
    <location>
        <begin position="94"/>
        <end position="115"/>
    </location>
</feature>
<dbReference type="Proteomes" id="UP000572817">
    <property type="component" value="Unassembled WGS sequence"/>
</dbReference>
<feature type="transmembrane region" description="Helical" evidence="7">
    <location>
        <begin position="7"/>
        <end position="32"/>
    </location>
</feature>
<feature type="transmembrane region" description="Helical" evidence="7">
    <location>
        <begin position="121"/>
        <end position="143"/>
    </location>
</feature>
<accession>A0A8H4N7L3</accession>
<keyword evidence="3 7" id="KW-1133">Transmembrane helix</keyword>
<feature type="region of interest" description="Disordered" evidence="6">
    <location>
        <begin position="924"/>
        <end position="944"/>
    </location>
</feature>
<dbReference type="InterPro" id="IPR021109">
    <property type="entry name" value="Peptidase_aspartic_dom_sf"/>
</dbReference>
<comment type="subcellular location">
    <subcellularLocation>
        <location evidence="1">Membrane</location>
        <topology evidence="1">Multi-pass membrane protein</topology>
    </subcellularLocation>
</comment>
<evidence type="ECO:0000313" key="10">
    <source>
        <dbReference type="Proteomes" id="UP000572817"/>
    </source>
</evidence>
<feature type="domain" description="Rhodopsin" evidence="8">
    <location>
        <begin position="28"/>
        <end position="270"/>
    </location>
</feature>
<evidence type="ECO:0000259" key="8">
    <source>
        <dbReference type="Pfam" id="PF20684"/>
    </source>
</evidence>
<feature type="region of interest" description="Disordered" evidence="6">
    <location>
        <begin position="880"/>
        <end position="906"/>
    </location>
</feature>
<dbReference type="GO" id="GO:0016020">
    <property type="term" value="C:membrane"/>
    <property type="evidence" value="ECO:0007669"/>
    <property type="project" value="UniProtKB-SubCell"/>
</dbReference>
<dbReference type="Pfam" id="PF20684">
    <property type="entry name" value="Fung_rhodopsin"/>
    <property type="match status" value="1"/>
</dbReference>
<dbReference type="PANTHER" id="PTHR33048">
    <property type="entry name" value="PTH11-LIKE INTEGRAL MEMBRANE PROTEIN (AFU_ORTHOLOGUE AFUA_5G11245)"/>
    <property type="match status" value="1"/>
</dbReference>
<evidence type="ECO:0000313" key="9">
    <source>
        <dbReference type="EMBL" id="KAF4312070.1"/>
    </source>
</evidence>
<evidence type="ECO:0000256" key="3">
    <source>
        <dbReference type="ARBA" id="ARBA00022989"/>
    </source>
</evidence>
<dbReference type="SUPFAM" id="SSF50630">
    <property type="entry name" value="Acid proteases"/>
    <property type="match status" value="1"/>
</dbReference>
<gene>
    <name evidence="9" type="ORF">GTA08_BOTSDO12316</name>
</gene>
<sequence length="1046" mass="110813">MVYPSDIGIVVIAVMFGLTLLSLCFVAARLYTRFGILKLPGADDYVAVVALIMLLMYSAFLTEATRHGLGARGTHADPVTFGEMYKMVAIGQSFSYIGVAASKASVALFLLRIVVETWHRIVLWCIIAVLSVMCLLSSIFHFARCSPVEACWDATVTGKFLFDPKTFTLFLVASSIISVLSDIALVILPWTILYNLQMHNSEKRLIGTALSFGILAAIAGIIRTVTIINTKTDNLSILMYIIVRPLLWCATELCITICASCVPILRPLWRAIRGQYSGQSYGTNENTPPHLTTYATTKTRGIELAGKSRAGAHVAMHPSKQTNPCISAIDYGRLSDESILLQSRATAGLPSKRHSNCGTSMDSPGRKMDDAGIALPAMDALLRRRLSRSDAGQIDILTTHSANNLQLPCSIFGGQVLLIGGGCPSVGASGRCAFSLIFHANGASLHASTTMLLSTRLGAAGLLLGGQLRQAYADSSALGFPFNNNGVGPDGPWNCLNVSTDAPAQYVDMFPSMIETSMLVNVTACQAQSARCPSQDLNLWAGSAASDLFLDRSSASWAPSEWEDMNGGYITEAMDLAGSLRYISQRLTLTPTSGETSLDGLPIAVADNLTVNYPNGSFYTTAVGFYSLYAGQRHFSYSLPNGTQWHVDNQFWLGYNQSIYPSVSYGLHLGSTMHKVSGKFFLGGYDSSRCIDTPIAATDDDSFYLSDISLGVSAGSSAFLNHTDSASEITGLLQTNTSGSTLPLSTSPDPGLPYLYLPAATCDAIAAHLPVTYSADLNFYLWDTSSTAYSSIVSSPHYLALTFATSSANTTAAGTIALPLALLNLTLSTPLASAATPYFPCSAWDPTAPSSPNVILGRAFLQGAFLAQNWHTNTTWLAQAPGPGSADESVKTIGTGDGQQLATGGDGSAWNATWTSVLQALDGGVRTSPTVDTDGGDSGSGSGSGLSTGAKAGIGVGVAVGGVAVLAVVGWWVLRRRGGQAGKKQRRREQAPLVSEVDSRERAAPQEVEGAERREIDGRGVVKPQEIDGRGVGTTPEKQSAPVELP</sequence>
<keyword evidence="10" id="KW-1185">Reference proteome</keyword>
<dbReference type="InterPro" id="IPR052337">
    <property type="entry name" value="SAT4-like"/>
</dbReference>
<evidence type="ECO:0000256" key="7">
    <source>
        <dbReference type="SAM" id="Phobius"/>
    </source>
</evidence>
<comment type="caution">
    <text evidence="9">The sequence shown here is derived from an EMBL/GenBank/DDBJ whole genome shotgun (WGS) entry which is preliminary data.</text>
</comment>
<feature type="transmembrane region" description="Helical" evidence="7">
    <location>
        <begin position="44"/>
        <end position="62"/>
    </location>
</feature>
<feature type="transmembrane region" description="Helical" evidence="7">
    <location>
        <begin position="169"/>
        <end position="193"/>
    </location>
</feature>
<feature type="compositionally biased region" description="Basic and acidic residues" evidence="6">
    <location>
        <begin position="997"/>
        <end position="1029"/>
    </location>
</feature>
<organism evidence="9 10">
    <name type="scientific">Botryosphaeria dothidea</name>
    <dbReference type="NCBI Taxonomy" id="55169"/>
    <lineage>
        <taxon>Eukaryota</taxon>
        <taxon>Fungi</taxon>
        <taxon>Dikarya</taxon>
        <taxon>Ascomycota</taxon>
        <taxon>Pezizomycotina</taxon>
        <taxon>Dothideomycetes</taxon>
        <taxon>Dothideomycetes incertae sedis</taxon>
        <taxon>Botryosphaeriales</taxon>
        <taxon>Botryosphaeriaceae</taxon>
        <taxon>Botryosphaeria</taxon>
    </lineage>
</organism>
<feature type="transmembrane region" description="Helical" evidence="7">
    <location>
        <begin position="205"/>
        <end position="225"/>
    </location>
</feature>
<evidence type="ECO:0000256" key="1">
    <source>
        <dbReference type="ARBA" id="ARBA00004141"/>
    </source>
</evidence>